<protein>
    <recommendedName>
        <fullName evidence="9">Conjugal transfer protein TrbL</fullName>
    </recommendedName>
</protein>
<gene>
    <name evidence="7" type="ORF">B1812_21955</name>
</gene>
<evidence type="ECO:0000256" key="2">
    <source>
        <dbReference type="ARBA" id="ARBA00007802"/>
    </source>
</evidence>
<name>A0A1W6N2A2_9HYPH</name>
<dbReference type="AlphaFoldDB" id="A0A1W6N2A2"/>
<keyword evidence="7" id="KW-0614">Plasmid</keyword>
<evidence type="ECO:0000256" key="6">
    <source>
        <dbReference type="SAM" id="Phobius"/>
    </source>
</evidence>
<keyword evidence="8" id="KW-1185">Reference proteome</keyword>
<organism evidence="7 8">
    <name type="scientific">Methylocystis bryophila</name>
    <dbReference type="NCBI Taxonomy" id="655015"/>
    <lineage>
        <taxon>Bacteria</taxon>
        <taxon>Pseudomonadati</taxon>
        <taxon>Pseudomonadota</taxon>
        <taxon>Alphaproteobacteria</taxon>
        <taxon>Hyphomicrobiales</taxon>
        <taxon>Methylocystaceae</taxon>
        <taxon>Methylocystis</taxon>
    </lineage>
</organism>
<feature type="transmembrane region" description="Helical" evidence="6">
    <location>
        <begin position="29"/>
        <end position="47"/>
    </location>
</feature>
<evidence type="ECO:0000256" key="1">
    <source>
        <dbReference type="ARBA" id="ARBA00004141"/>
    </source>
</evidence>
<dbReference type="GO" id="GO:0030255">
    <property type="term" value="P:protein secretion by the type IV secretion system"/>
    <property type="evidence" value="ECO:0007669"/>
    <property type="project" value="InterPro"/>
</dbReference>
<evidence type="ECO:0000256" key="5">
    <source>
        <dbReference type="ARBA" id="ARBA00023136"/>
    </source>
</evidence>
<keyword evidence="4 6" id="KW-1133">Transmembrane helix</keyword>
<dbReference type="KEGG" id="mbry:B1812_21955"/>
<sequence>MDIISALFQKVDTVAASAVQQIYQSISSSLAPVFTAALTVYVAYWGYEMIYGRAPLTAGAFMWRIFRIGVIYTLAFNWGDFSSIVVNVFTKGADGVATAVCTAVGGASCGTPETSVSSTLSTLVTNALTAGKTVAASGGWGAAIGLSLLAIVLLVAAVVFITIAVSLVLVGKIALFVLLGLGPLFIAMALFNFSSVLFTGWLRTCAQYAIVPVVVYGILGFLLTLMNATITNLGSITDVSSGMTVIAPFLILCGVGSALLPLSLQIAASIAGGYALRDIIDVPGRAQGAWRAWRDGRLDGGYRQAALPPPTGGGYTIGPGGATVQRGASYDPRAEQVAAALLESRAAQLRSEQG</sequence>
<feature type="transmembrane region" description="Helical" evidence="6">
    <location>
        <begin position="173"/>
        <end position="193"/>
    </location>
</feature>
<reference evidence="7 8" key="1">
    <citation type="submission" date="2017-02" db="EMBL/GenBank/DDBJ databases">
        <authorList>
            <person name="Peterson S.W."/>
        </authorList>
    </citation>
    <scope>NUCLEOTIDE SEQUENCE [LARGE SCALE GENOMIC DNA]</scope>
    <source>
        <strain evidence="7 8">S285</strain>
        <plasmid evidence="8">Plasmid p1</plasmid>
    </source>
</reference>
<evidence type="ECO:0008006" key="9">
    <source>
        <dbReference type="Google" id="ProtNLM"/>
    </source>
</evidence>
<feature type="transmembrane region" description="Helical" evidence="6">
    <location>
        <begin position="246"/>
        <end position="276"/>
    </location>
</feature>
<evidence type="ECO:0000256" key="4">
    <source>
        <dbReference type="ARBA" id="ARBA00022989"/>
    </source>
</evidence>
<evidence type="ECO:0000313" key="7">
    <source>
        <dbReference type="EMBL" id="ARN83939.1"/>
    </source>
</evidence>
<evidence type="ECO:0000313" key="8">
    <source>
        <dbReference type="Proteomes" id="UP000193978"/>
    </source>
</evidence>
<comment type="similarity">
    <text evidence="2">Belongs to the TrbL/VirB6 family.</text>
</comment>
<dbReference type="GO" id="GO:0016020">
    <property type="term" value="C:membrane"/>
    <property type="evidence" value="ECO:0007669"/>
    <property type="project" value="UniProtKB-SubCell"/>
</dbReference>
<dbReference type="InterPro" id="IPR007688">
    <property type="entry name" value="Conjugal_tfr_TrbL/VirB6"/>
</dbReference>
<dbReference type="RefSeq" id="WP_158658934.1">
    <property type="nucleotide sequence ID" value="NZ_AP027150.1"/>
</dbReference>
<accession>A0A1W6N2A2</accession>
<dbReference type="Pfam" id="PF04610">
    <property type="entry name" value="TrbL"/>
    <property type="match status" value="1"/>
</dbReference>
<keyword evidence="3 6" id="KW-0812">Transmembrane</keyword>
<feature type="transmembrane region" description="Helical" evidence="6">
    <location>
        <begin position="142"/>
        <end position="167"/>
    </location>
</feature>
<dbReference type="Proteomes" id="UP000193978">
    <property type="component" value="Plasmid p1"/>
</dbReference>
<dbReference type="EMBL" id="CP019949">
    <property type="protein sequence ID" value="ARN83939.1"/>
    <property type="molecule type" value="Genomic_DNA"/>
</dbReference>
<keyword evidence="5 6" id="KW-0472">Membrane</keyword>
<feature type="transmembrane region" description="Helical" evidence="6">
    <location>
        <begin position="205"/>
        <end position="226"/>
    </location>
</feature>
<dbReference type="OrthoDB" id="8124565at2"/>
<evidence type="ECO:0000256" key="3">
    <source>
        <dbReference type="ARBA" id="ARBA00022692"/>
    </source>
</evidence>
<comment type="subcellular location">
    <subcellularLocation>
        <location evidence="1">Membrane</location>
        <topology evidence="1">Multi-pass membrane protein</topology>
    </subcellularLocation>
</comment>
<proteinExistence type="inferred from homology"/>
<geneLocation type="plasmid" evidence="7 8">
    <name>p1</name>
</geneLocation>